<dbReference type="InterPro" id="IPR036388">
    <property type="entry name" value="WH-like_DNA-bd_sf"/>
</dbReference>
<keyword evidence="6" id="KW-1185">Reference proteome</keyword>
<dbReference type="EMBL" id="WIND01000001">
    <property type="protein sequence ID" value="MSU88010.1"/>
    <property type="molecule type" value="Genomic_DNA"/>
</dbReference>
<proteinExistence type="predicted"/>
<evidence type="ECO:0000313" key="6">
    <source>
        <dbReference type="Proteomes" id="UP000474957"/>
    </source>
</evidence>
<dbReference type="InterPro" id="IPR001845">
    <property type="entry name" value="HTH_ArsR_DNA-bd_dom"/>
</dbReference>
<dbReference type="InterPro" id="IPR036390">
    <property type="entry name" value="WH_DNA-bd_sf"/>
</dbReference>
<protein>
    <submittedName>
        <fullName evidence="5">Metalloregulator ArsR/SmtB family transcription factor</fullName>
    </submittedName>
</protein>
<keyword evidence="1" id="KW-0805">Transcription regulation</keyword>
<dbReference type="GO" id="GO:0003700">
    <property type="term" value="F:DNA-binding transcription factor activity"/>
    <property type="evidence" value="ECO:0007669"/>
    <property type="project" value="InterPro"/>
</dbReference>
<name>A0A6L5YVD1_9RHOB</name>
<dbReference type="InterPro" id="IPR011991">
    <property type="entry name" value="ArsR-like_HTH"/>
</dbReference>
<dbReference type="PANTHER" id="PTHR43132">
    <property type="entry name" value="ARSENICAL RESISTANCE OPERON REPRESSOR ARSR-RELATED"/>
    <property type="match status" value="1"/>
</dbReference>
<dbReference type="Pfam" id="PF01022">
    <property type="entry name" value="HTH_5"/>
    <property type="match status" value="1"/>
</dbReference>
<dbReference type="PRINTS" id="PR00778">
    <property type="entry name" value="HTHARSR"/>
</dbReference>
<dbReference type="InterPro" id="IPR051011">
    <property type="entry name" value="Metal_resp_trans_reg"/>
</dbReference>
<keyword evidence="3" id="KW-0804">Transcription</keyword>
<dbReference type="SUPFAM" id="SSF46785">
    <property type="entry name" value="Winged helix' DNA-binding domain"/>
    <property type="match status" value="1"/>
</dbReference>
<dbReference type="RefSeq" id="WP_154443693.1">
    <property type="nucleotide sequence ID" value="NZ_WIND01000001.1"/>
</dbReference>
<dbReference type="AlphaFoldDB" id="A0A6L5YVD1"/>
<dbReference type="Gene3D" id="1.10.10.10">
    <property type="entry name" value="Winged helix-like DNA-binding domain superfamily/Winged helix DNA-binding domain"/>
    <property type="match status" value="1"/>
</dbReference>
<evidence type="ECO:0000256" key="1">
    <source>
        <dbReference type="ARBA" id="ARBA00023015"/>
    </source>
</evidence>
<dbReference type="PROSITE" id="PS50987">
    <property type="entry name" value="HTH_ARSR_2"/>
    <property type="match status" value="1"/>
</dbReference>
<dbReference type="GO" id="GO:0003677">
    <property type="term" value="F:DNA binding"/>
    <property type="evidence" value="ECO:0007669"/>
    <property type="project" value="UniProtKB-KW"/>
</dbReference>
<comment type="caution">
    <text evidence="5">The sequence shown here is derived from an EMBL/GenBank/DDBJ whole genome shotgun (WGS) entry which is preliminary data.</text>
</comment>
<evidence type="ECO:0000256" key="3">
    <source>
        <dbReference type="ARBA" id="ARBA00023163"/>
    </source>
</evidence>
<gene>
    <name evidence="5" type="ORF">GE300_00070</name>
</gene>
<dbReference type="SMART" id="SM00418">
    <property type="entry name" value="HTH_ARSR"/>
    <property type="match status" value="1"/>
</dbReference>
<accession>A0A6L5YVD1</accession>
<dbReference type="NCBIfam" id="NF033788">
    <property type="entry name" value="HTH_metalloreg"/>
    <property type="match status" value="1"/>
</dbReference>
<organism evidence="5 6">
    <name type="scientific">Halovulum marinum</name>
    <dbReference type="NCBI Taxonomy" id="2662447"/>
    <lineage>
        <taxon>Bacteria</taxon>
        <taxon>Pseudomonadati</taxon>
        <taxon>Pseudomonadota</taxon>
        <taxon>Alphaproteobacteria</taxon>
        <taxon>Rhodobacterales</taxon>
        <taxon>Paracoccaceae</taxon>
        <taxon>Halovulum</taxon>
    </lineage>
</organism>
<reference evidence="5 6" key="1">
    <citation type="submission" date="2019-10" db="EMBL/GenBank/DDBJ databases">
        <title>Cognatihalovulum marinum gen. nov. sp. nov., a new member of the family Rhodobacteraceae isolated from deep seawater of the Northwest Indian Ocean.</title>
        <authorList>
            <person name="Ruan C."/>
            <person name="Wang J."/>
            <person name="Zheng X."/>
            <person name="Song L."/>
            <person name="Zhu Y."/>
            <person name="Huang Y."/>
            <person name="Lu Z."/>
            <person name="Du W."/>
            <person name="Huang L."/>
            <person name="Dai X."/>
        </authorList>
    </citation>
    <scope>NUCLEOTIDE SEQUENCE [LARGE SCALE GENOMIC DNA]</scope>
    <source>
        <strain evidence="5 6">2CG4</strain>
    </source>
</reference>
<keyword evidence="2" id="KW-0238">DNA-binding</keyword>
<evidence type="ECO:0000259" key="4">
    <source>
        <dbReference type="PROSITE" id="PS50987"/>
    </source>
</evidence>
<feature type="domain" description="HTH arsR-type" evidence="4">
    <location>
        <begin position="7"/>
        <end position="101"/>
    </location>
</feature>
<evidence type="ECO:0000256" key="2">
    <source>
        <dbReference type="ARBA" id="ARBA00023125"/>
    </source>
</evidence>
<sequence length="101" mass="11010">MLDTVRFDPVQLKSAAALLSSLASEPRLLVLCRLREGEASVGELAEQCGLSQPAMSQQLKRLRDAGLVGTRRKGQTILHGLASLEAEAVLDVLYSLYCQKR</sequence>
<dbReference type="PANTHER" id="PTHR43132:SF8">
    <property type="entry name" value="HTH-TYPE TRANSCRIPTIONAL REGULATOR KMTR"/>
    <property type="match status" value="1"/>
</dbReference>
<dbReference type="Proteomes" id="UP000474957">
    <property type="component" value="Unassembled WGS sequence"/>
</dbReference>
<evidence type="ECO:0000313" key="5">
    <source>
        <dbReference type="EMBL" id="MSU88010.1"/>
    </source>
</evidence>
<dbReference type="CDD" id="cd00090">
    <property type="entry name" value="HTH_ARSR"/>
    <property type="match status" value="1"/>
</dbReference>